<dbReference type="NCBIfam" id="TIGR01730">
    <property type="entry name" value="RND_mfp"/>
    <property type="match status" value="1"/>
</dbReference>
<dbReference type="eggNOG" id="COG0845">
    <property type="taxonomic scope" value="Bacteria"/>
</dbReference>
<proteinExistence type="inferred from homology"/>
<dbReference type="STRING" id="869213.GCA_000517085_02090"/>
<dbReference type="Gene3D" id="2.40.30.170">
    <property type="match status" value="1"/>
</dbReference>
<dbReference type="AlphaFoldDB" id="W7YSU2"/>
<keyword evidence="3" id="KW-1185">Reference proteome</keyword>
<dbReference type="GO" id="GO:0015562">
    <property type="term" value="F:efflux transmembrane transporter activity"/>
    <property type="evidence" value="ECO:0007669"/>
    <property type="project" value="TreeGrafter"/>
</dbReference>
<dbReference type="Proteomes" id="UP000019402">
    <property type="component" value="Unassembled WGS sequence"/>
</dbReference>
<dbReference type="PANTHER" id="PTHR30469:SF20">
    <property type="entry name" value="EFFLUX RND TRANSPORTER PERIPLASMIC ADAPTOR SUBUNIT"/>
    <property type="match status" value="1"/>
</dbReference>
<evidence type="ECO:0000313" key="3">
    <source>
        <dbReference type="Proteomes" id="UP000019402"/>
    </source>
</evidence>
<comment type="caution">
    <text evidence="2">The sequence shown here is derived from an EMBL/GenBank/DDBJ whole genome shotgun (WGS) entry which is preliminary data.</text>
</comment>
<dbReference type="PANTHER" id="PTHR30469">
    <property type="entry name" value="MULTIDRUG RESISTANCE PROTEIN MDTA"/>
    <property type="match status" value="1"/>
</dbReference>
<name>W7YSU2_9BACT</name>
<dbReference type="GO" id="GO:1990281">
    <property type="term" value="C:efflux pump complex"/>
    <property type="evidence" value="ECO:0007669"/>
    <property type="project" value="TreeGrafter"/>
</dbReference>
<reference evidence="2 3" key="1">
    <citation type="journal article" date="2014" name="Genome Announc.">
        <title>Draft Genome Sequence of Cytophaga fermentans JCM 21142T, a Facultative Anaerobe Isolated from Marine Mud.</title>
        <authorList>
            <person name="Starns D."/>
            <person name="Oshima K."/>
            <person name="Suda W."/>
            <person name="Iino T."/>
            <person name="Yuki M."/>
            <person name="Inoue J."/>
            <person name="Kitamura K."/>
            <person name="Iida T."/>
            <person name="Darby A."/>
            <person name="Hattori M."/>
            <person name="Ohkuma M."/>
        </authorList>
    </citation>
    <scope>NUCLEOTIDE SEQUENCE [LARGE SCALE GENOMIC DNA]</scope>
    <source>
        <strain evidence="2 3">JCM 21142</strain>
    </source>
</reference>
<organism evidence="2 3">
    <name type="scientific">Saccharicrinis fermentans DSM 9555 = JCM 21142</name>
    <dbReference type="NCBI Taxonomy" id="869213"/>
    <lineage>
        <taxon>Bacteria</taxon>
        <taxon>Pseudomonadati</taxon>
        <taxon>Bacteroidota</taxon>
        <taxon>Bacteroidia</taxon>
        <taxon>Marinilabiliales</taxon>
        <taxon>Marinilabiliaceae</taxon>
        <taxon>Saccharicrinis</taxon>
    </lineage>
</organism>
<dbReference type="Gene3D" id="2.40.50.100">
    <property type="match status" value="1"/>
</dbReference>
<dbReference type="InterPro" id="IPR006143">
    <property type="entry name" value="RND_pump_MFP"/>
</dbReference>
<evidence type="ECO:0000256" key="1">
    <source>
        <dbReference type="ARBA" id="ARBA00009477"/>
    </source>
</evidence>
<dbReference type="Gene3D" id="1.10.287.470">
    <property type="entry name" value="Helix hairpin bin"/>
    <property type="match status" value="1"/>
</dbReference>
<accession>W7YSU2</accession>
<dbReference type="EMBL" id="BAMD01000094">
    <property type="protein sequence ID" value="GAF05539.1"/>
    <property type="molecule type" value="Genomic_DNA"/>
</dbReference>
<gene>
    <name evidence="2" type="ORF">JCM21142_104278</name>
</gene>
<comment type="similarity">
    <text evidence="1">Belongs to the membrane fusion protein (MFP) (TC 8.A.1) family.</text>
</comment>
<sequence length="350" mass="38869">MLITTLTLLACKEKAAEKVHVRSVRIIKTTLASTQENSTIVPASINEKRETKLAFRVRGPLVRLNDTIGNFVKKGQVIAKVDARDYAIAVESTQAAYKLANAEYKRYKTLLEKESVATSVYDQIESNYTRAKTAYQSAQNALYDTDLRAPFSGYISKVLVNNFEEVNPGQPIISLIDLSEFEVKAWISLKDLTKMNENTQYACLINVGNKKIRIPGKLKEIGHKSSNSKQSYPISILIDAPKDNKLRAGMTTHLEIINTTPNPNPKIDIPVSCVFSSKNKSYVWLYDEHTQKVSAKEVVSGDITADDFIQIHKGLSAGVNIVSTGVHYLTEGQKVKVLKAFTKSNVGNKL</sequence>
<dbReference type="Gene3D" id="2.40.420.20">
    <property type="match status" value="1"/>
</dbReference>
<evidence type="ECO:0000313" key="2">
    <source>
        <dbReference type="EMBL" id="GAF05539.1"/>
    </source>
</evidence>
<protein>
    <submittedName>
        <fullName evidence="2">Putative efflux pump periplasmic linker TtgA</fullName>
    </submittedName>
</protein>
<dbReference type="SUPFAM" id="SSF111369">
    <property type="entry name" value="HlyD-like secretion proteins"/>
    <property type="match status" value="1"/>
</dbReference>